<dbReference type="AlphaFoldDB" id="A0A938YPD5"/>
<dbReference type="InterPro" id="IPR006139">
    <property type="entry name" value="D-isomer_2_OHA_DH_cat_dom"/>
</dbReference>
<evidence type="ECO:0000313" key="8">
    <source>
        <dbReference type="Proteomes" id="UP000663801"/>
    </source>
</evidence>
<dbReference type="PANTHER" id="PTHR42789:SF1">
    <property type="entry name" value="D-ISOMER SPECIFIC 2-HYDROXYACID DEHYDROGENASE FAMILY PROTEIN (AFU_ORTHOLOGUE AFUA_6G10090)"/>
    <property type="match status" value="1"/>
</dbReference>
<keyword evidence="8" id="KW-1185">Reference proteome</keyword>
<evidence type="ECO:0000256" key="4">
    <source>
        <dbReference type="RuleBase" id="RU003719"/>
    </source>
</evidence>
<dbReference type="InterPro" id="IPR050857">
    <property type="entry name" value="D-2-hydroxyacid_DH"/>
</dbReference>
<evidence type="ECO:0000256" key="2">
    <source>
        <dbReference type="ARBA" id="ARBA00023002"/>
    </source>
</evidence>
<comment type="caution">
    <text evidence="7">The sequence shown here is derived from an EMBL/GenBank/DDBJ whole genome shotgun (WGS) entry which is preliminary data.</text>
</comment>
<keyword evidence="3" id="KW-0520">NAD</keyword>
<reference evidence="7" key="1">
    <citation type="submission" date="2021-01" db="EMBL/GenBank/DDBJ databases">
        <title>KCTC 19127 draft genome.</title>
        <authorList>
            <person name="An D."/>
        </authorList>
    </citation>
    <scope>NUCLEOTIDE SEQUENCE</scope>
    <source>
        <strain evidence="7">KCTC 19127</strain>
    </source>
</reference>
<dbReference type="Proteomes" id="UP000663801">
    <property type="component" value="Unassembled WGS sequence"/>
</dbReference>
<gene>
    <name evidence="7" type="ORF">JL107_09955</name>
</gene>
<dbReference type="PROSITE" id="PS00671">
    <property type="entry name" value="D_2_HYDROXYACID_DH_3"/>
    <property type="match status" value="1"/>
</dbReference>
<dbReference type="EMBL" id="JAERWL010000008">
    <property type="protein sequence ID" value="MBM9476768.1"/>
    <property type="molecule type" value="Genomic_DNA"/>
</dbReference>
<dbReference type="InterPro" id="IPR029753">
    <property type="entry name" value="D-isomer_DH_CS"/>
</dbReference>
<keyword evidence="2 4" id="KW-0560">Oxidoreductase</keyword>
<dbReference type="GO" id="GO:0016616">
    <property type="term" value="F:oxidoreductase activity, acting on the CH-OH group of donors, NAD or NADP as acceptor"/>
    <property type="evidence" value="ECO:0007669"/>
    <property type="project" value="InterPro"/>
</dbReference>
<feature type="domain" description="D-isomer specific 2-hydroxyacid dehydrogenase catalytic" evidence="5">
    <location>
        <begin position="54"/>
        <end position="340"/>
    </location>
</feature>
<dbReference type="Pfam" id="PF00389">
    <property type="entry name" value="2-Hacid_dh"/>
    <property type="match status" value="1"/>
</dbReference>
<evidence type="ECO:0000256" key="1">
    <source>
        <dbReference type="ARBA" id="ARBA00005854"/>
    </source>
</evidence>
<dbReference type="InterPro" id="IPR006140">
    <property type="entry name" value="D-isomer_DH_NAD-bd"/>
</dbReference>
<dbReference type="CDD" id="cd12171">
    <property type="entry name" value="2-Hacid_dh_10"/>
    <property type="match status" value="1"/>
</dbReference>
<accession>A0A938YPD5</accession>
<dbReference type="PANTHER" id="PTHR42789">
    <property type="entry name" value="D-ISOMER SPECIFIC 2-HYDROXYACID DEHYDROGENASE FAMILY PROTEIN (AFU_ORTHOLOGUE AFUA_6G10090)"/>
    <property type="match status" value="1"/>
</dbReference>
<name>A0A938YPD5_9ACTN</name>
<comment type="similarity">
    <text evidence="1 4">Belongs to the D-isomer specific 2-hydroxyacid dehydrogenase family.</text>
</comment>
<proteinExistence type="inferred from homology"/>
<dbReference type="SUPFAM" id="SSF51735">
    <property type="entry name" value="NAD(P)-binding Rossmann-fold domains"/>
    <property type="match status" value="1"/>
</dbReference>
<evidence type="ECO:0000259" key="6">
    <source>
        <dbReference type="Pfam" id="PF02826"/>
    </source>
</evidence>
<evidence type="ECO:0000259" key="5">
    <source>
        <dbReference type="Pfam" id="PF00389"/>
    </source>
</evidence>
<dbReference type="InterPro" id="IPR036291">
    <property type="entry name" value="NAD(P)-bd_dom_sf"/>
</dbReference>
<feature type="domain" description="D-isomer specific 2-hydroxyacid dehydrogenase NAD-binding" evidence="6">
    <location>
        <begin position="129"/>
        <end position="308"/>
    </location>
</feature>
<dbReference type="SUPFAM" id="SSF52283">
    <property type="entry name" value="Formate/glycerate dehydrogenase catalytic domain-like"/>
    <property type="match status" value="1"/>
</dbReference>
<evidence type="ECO:0000256" key="3">
    <source>
        <dbReference type="ARBA" id="ARBA00023027"/>
    </source>
</evidence>
<evidence type="ECO:0000313" key="7">
    <source>
        <dbReference type="EMBL" id="MBM9476768.1"/>
    </source>
</evidence>
<organism evidence="7 8">
    <name type="scientific">Nakamurella flavida</name>
    <dbReference type="NCBI Taxonomy" id="363630"/>
    <lineage>
        <taxon>Bacteria</taxon>
        <taxon>Bacillati</taxon>
        <taxon>Actinomycetota</taxon>
        <taxon>Actinomycetes</taxon>
        <taxon>Nakamurellales</taxon>
        <taxon>Nakamurellaceae</taxon>
        <taxon>Nakamurella</taxon>
    </lineage>
</organism>
<protein>
    <submittedName>
        <fullName evidence="7">2-hydroxyacid dehydrogenase</fullName>
    </submittedName>
</protein>
<dbReference type="GO" id="GO:0051287">
    <property type="term" value="F:NAD binding"/>
    <property type="evidence" value="ECO:0007669"/>
    <property type="project" value="InterPro"/>
</dbReference>
<dbReference type="Pfam" id="PF02826">
    <property type="entry name" value="2-Hacid_dh_C"/>
    <property type="match status" value="1"/>
</dbReference>
<sequence length="346" mass="35616">MTVLCAGDAFITADALAAQVHAQLADLGELTVLTIASDWPDEAFGDVDGVREAAGDPDEFARLAAEADVIVTHLAPVTARVIQGAGRLRIIGSVRGGPVNIDIAAATAAGVPVAYLPGRNLTAAAEFTVGMMIAVTRNIGPGSHQLIDGTWNGSYYRYELAGPELGHATVGLVGFGAIGAHVTRLLRAFGSTVLVCDPYADPARIIAEGAQPVELDDLLGRCDIVSLHPRLTPQTSGMADAAFFGKLRPGAFFVNTARGELVVTDDLVAALQSGQVAGAALDVFDPEPPPPGSPLLAHPRVVATPHLAGASRRVADFSAEAVVAAVGTYLRDGTLQHCANPEVLSG</sequence>
<dbReference type="Gene3D" id="3.40.50.720">
    <property type="entry name" value="NAD(P)-binding Rossmann-like Domain"/>
    <property type="match status" value="2"/>
</dbReference>